<name>A0A8S2ZC35_9BILA</name>
<gene>
    <name evidence="1" type="ORF">BYL167_LOCUS41197</name>
</gene>
<proteinExistence type="predicted"/>
<evidence type="ECO:0000313" key="2">
    <source>
        <dbReference type="Proteomes" id="UP000681967"/>
    </source>
</evidence>
<sequence>MMQQFNAALVQLGAREIRNRPSNEPDQDQYLIEV</sequence>
<feature type="non-terminal residue" evidence="1">
    <location>
        <position position="34"/>
    </location>
</feature>
<accession>A0A8S2ZC35</accession>
<dbReference type="EMBL" id="CAJOBH010103776">
    <property type="protein sequence ID" value="CAF4626705.1"/>
    <property type="molecule type" value="Genomic_DNA"/>
</dbReference>
<comment type="caution">
    <text evidence="1">The sequence shown here is derived from an EMBL/GenBank/DDBJ whole genome shotgun (WGS) entry which is preliminary data.</text>
</comment>
<feature type="non-terminal residue" evidence="1">
    <location>
        <position position="1"/>
    </location>
</feature>
<dbReference type="AlphaFoldDB" id="A0A8S2ZC35"/>
<protein>
    <submittedName>
        <fullName evidence="1">Uncharacterized protein</fullName>
    </submittedName>
</protein>
<evidence type="ECO:0000313" key="1">
    <source>
        <dbReference type="EMBL" id="CAF4626705.1"/>
    </source>
</evidence>
<reference evidence="1" key="1">
    <citation type="submission" date="2021-02" db="EMBL/GenBank/DDBJ databases">
        <authorList>
            <person name="Nowell W R."/>
        </authorList>
    </citation>
    <scope>NUCLEOTIDE SEQUENCE</scope>
</reference>
<organism evidence="1 2">
    <name type="scientific">Rotaria magnacalcarata</name>
    <dbReference type="NCBI Taxonomy" id="392030"/>
    <lineage>
        <taxon>Eukaryota</taxon>
        <taxon>Metazoa</taxon>
        <taxon>Spiralia</taxon>
        <taxon>Gnathifera</taxon>
        <taxon>Rotifera</taxon>
        <taxon>Eurotatoria</taxon>
        <taxon>Bdelloidea</taxon>
        <taxon>Philodinida</taxon>
        <taxon>Philodinidae</taxon>
        <taxon>Rotaria</taxon>
    </lineage>
</organism>
<dbReference type="Proteomes" id="UP000681967">
    <property type="component" value="Unassembled WGS sequence"/>
</dbReference>